<evidence type="ECO:0000313" key="6">
    <source>
        <dbReference type="Proteomes" id="UP000754710"/>
    </source>
</evidence>
<comment type="similarity">
    <text evidence="1">Belongs to the UPF0749 family.</text>
</comment>
<dbReference type="Pfam" id="PF05949">
    <property type="entry name" value="DUF881"/>
    <property type="match status" value="1"/>
</dbReference>
<dbReference type="PANTHER" id="PTHR37313:SF1">
    <property type="entry name" value="UPF0749 PROTEIN RV1823"/>
    <property type="match status" value="1"/>
</dbReference>
<keyword evidence="6" id="KW-1185">Reference proteome</keyword>
<dbReference type="InterPro" id="IPR010273">
    <property type="entry name" value="DUF881"/>
</dbReference>
<feature type="compositionally biased region" description="Polar residues" evidence="3">
    <location>
        <begin position="1"/>
        <end position="12"/>
    </location>
</feature>
<feature type="coiled-coil region" evidence="2">
    <location>
        <begin position="100"/>
        <end position="137"/>
    </location>
</feature>
<dbReference type="RefSeq" id="WP_221023082.1">
    <property type="nucleotide sequence ID" value="NZ_JAIEZQ010000001.1"/>
</dbReference>
<comment type="caution">
    <text evidence="5">The sequence shown here is derived from an EMBL/GenBank/DDBJ whole genome shotgun (WGS) entry which is preliminary data.</text>
</comment>
<name>A0ABS7RE21_9ACTN</name>
<feature type="compositionally biased region" description="Low complexity" evidence="3">
    <location>
        <begin position="13"/>
        <end position="26"/>
    </location>
</feature>
<accession>A0ABS7RE21</accession>
<evidence type="ECO:0000256" key="4">
    <source>
        <dbReference type="SAM" id="Phobius"/>
    </source>
</evidence>
<keyword evidence="4" id="KW-1133">Transmembrane helix</keyword>
<dbReference type="EMBL" id="JAIEZQ010000001">
    <property type="protein sequence ID" value="MBY9073266.1"/>
    <property type="molecule type" value="Genomic_DNA"/>
</dbReference>
<sequence length="292" mass="31083">MQADQGSGTTSRATAPADPSDTSAPPQVRMGLLDYVTATSMDEDYAHVAERAQKDPARKPVRPGVAALVAMGLFGLLAVTAAVQTARNASDVAQGRESLVAQVQRRNAQVDSRRDRIEELRTDVDSLQSRFLEATVRGRALSSRLTRLSVRAGTVPVTGPGVKVVVDDAPGATGPQEQVLDEDLQKLVNALWGSGAEAISINGQRLSNLSAIRVAGSAITVNFKSLAPPYTVLAVGNPDTIPGRFVDTTHGQDWLTLQSTYGLQFRMTSEESLRLPAVNQPNLRFATPGTAR</sequence>
<keyword evidence="2" id="KW-0175">Coiled coil</keyword>
<dbReference type="Gene3D" id="3.30.70.1880">
    <property type="entry name" value="Protein of unknown function DUF881"/>
    <property type="match status" value="1"/>
</dbReference>
<proteinExistence type="inferred from homology"/>
<feature type="region of interest" description="Disordered" evidence="3">
    <location>
        <begin position="1"/>
        <end position="29"/>
    </location>
</feature>
<organism evidence="5 6">
    <name type="scientific">Nocardioides jiangsuensis</name>
    <dbReference type="NCBI Taxonomy" id="2866161"/>
    <lineage>
        <taxon>Bacteria</taxon>
        <taxon>Bacillati</taxon>
        <taxon>Actinomycetota</taxon>
        <taxon>Actinomycetes</taxon>
        <taxon>Propionibacteriales</taxon>
        <taxon>Nocardioidaceae</taxon>
        <taxon>Nocardioides</taxon>
    </lineage>
</organism>
<evidence type="ECO:0000313" key="5">
    <source>
        <dbReference type="EMBL" id="MBY9073266.1"/>
    </source>
</evidence>
<evidence type="ECO:0000256" key="2">
    <source>
        <dbReference type="SAM" id="Coils"/>
    </source>
</evidence>
<dbReference type="Proteomes" id="UP000754710">
    <property type="component" value="Unassembled WGS sequence"/>
</dbReference>
<keyword evidence="4" id="KW-0472">Membrane</keyword>
<dbReference type="PANTHER" id="PTHR37313">
    <property type="entry name" value="UPF0749 PROTEIN RV1825"/>
    <property type="match status" value="1"/>
</dbReference>
<feature type="transmembrane region" description="Helical" evidence="4">
    <location>
        <begin position="64"/>
        <end position="83"/>
    </location>
</feature>
<evidence type="ECO:0000256" key="1">
    <source>
        <dbReference type="ARBA" id="ARBA00009108"/>
    </source>
</evidence>
<reference evidence="5 6" key="1">
    <citation type="submission" date="2021-08" db="EMBL/GenBank/DDBJ databases">
        <title>Nocardioides bacterium WL0053 sp. nov., isolated from the sediment.</title>
        <authorList>
            <person name="Wang L."/>
            <person name="Zhang D."/>
            <person name="Zhang A."/>
        </authorList>
    </citation>
    <scope>NUCLEOTIDE SEQUENCE [LARGE SCALE GENOMIC DNA]</scope>
    <source>
        <strain evidence="5 6">WL0053</strain>
    </source>
</reference>
<gene>
    <name evidence="5" type="ORF">K1X13_00390</name>
</gene>
<protein>
    <submittedName>
        <fullName evidence="5">DUF881 domain-containing protein</fullName>
    </submittedName>
</protein>
<evidence type="ECO:0000256" key="3">
    <source>
        <dbReference type="SAM" id="MobiDB-lite"/>
    </source>
</evidence>
<keyword evidence="4" id="KW-0812">Transmembrane</keyword>